<dbReference type="Proteomes" id="UP000198761">
    <property type="component" value="Unassembled WGS sequence"/>
</dbReference>
<proteinExistence type="predicted"/>
<gene>
    <name evidence="2" type="ORF">SAMN04488103_10283</name>
</gene>
<evidence type="ECO:0000313" key="2">
    <source>
        <dbReference type="EMBL" id="SEM78963.1"/>
    </source>
</evidence>
<accession>A0A1H8B855</accession>
<feature type="transmembrane region" description="Helical" evidence="1">
    <location>
        <begin position="28"/>
        <end position="50"/>
    </location>
</feature>
<dbReference type="STRING" id="933059.SAMN04488103_10283"/>
<keyword evidence="1" id="KW-0812">Transmembrane</keyword>
<evidence type="ECO:0000313" key="3">
    <source>
        <dbReference type="Proteomes" id="UP000198761"/>
    </source>
</evidence>
<protein>
    <recommendedName>
        <fullName evidence="4">PEP-CTERM protein-sorting domain-containing protein</fullName>
    </recommendedName>
</protein>
<keyword evidence="1" id="KW-1133">Transmembrane helix</keyword>
<dbReference type="EMBL" id="FOCE01000002">
    <property type="protein sequence ID" value="SEM78963.1"/>
    <property type="molecule type" value="Genomic_DNA"/>
</dbReference>
<evidence type="ECO:0008006" key="4">
    <source>
        <dbReference type="Google" id="ProtNLM"/>
    </source>
</evidence>
<keyword evidence="3" id="KW-1185">Reference proteome</keyword>
<reference evidence="2 3" key="1">
    <citation type="submission" date="2016-10" db="EMBL/GenBank/DDBJ databases">
        <authorList>
            <person name="de Groot N.N."/>
        </authorList>
    </citation>
    <scope>NUCLEOTIDE SEQUENCE [LARGE SCALE GENOMIC DNA]</scope>
    <source>
        <strain evidence="2 3">DSM 3857</strain>
    </source>
</reference>
<evidence type="ECO:0000256" key="1">
    <source>
        <dbReference type="SAM" id="Phobius"/>
    </source>
</evidence>
<sequence>MIVISAALFGALLGALTARRQGGRGLDMLQYGAGFAIAFALLGLFATILIERSI</sequence>
<organism evidence="2 3">
    <name type="scientific">Gemmobacter aquatilis</name>
    <dbReference type="NCBI Taxonomy" id="933059"/>
    <lineage>
        <taxon>Bacteria</taxon>
        <taxon>Pseudomonadati</taxon>
        <taxon>Pseudomonadota</taxon>
        <taxon>Alphaproteobacteria</taxon>
        <taxon>Rhodobacterales</taxon>
        <taxon>Paracoccaceae</taxon>
        <taxon>Gemmobacter</taxon>
    </lineage>
</organism>
<dbReference type="RefSeq" id="WP_091297456.1">
    <property type="nucleotide sequence ID" value="NZ_FOCE01000002.1"/>
</dbReference>
<dbReference type="AlphaFoldDB" id="A0A1H8B855"/>
<keyword evidence="1" id="KW-0472">Membrane</keyword>
<name>A0A1H8B855_9RHOB</name>